<evidence type="ECO:0000259" key="1">
    <source>
        <dbReference type="Pfam" id="PF09522"/>
    </source>
</evidence>
<dbReference type="GeneID" id="76197295"/>
<evidence type="ECO:0000313" key="3">
    <source>
        <dbReference type="Proteomes" id="UP000046090"/>
    </source>
</evidence>
<name>A0A0K2Y6I4_HELHE</name>
<feature type="domain" description="Restriction endonuclease type II Pab1" evidence="1">
    <location>
        <begin position="74"/>
        <end position="190"/>
    </location>
</feature>
<keyword evidence="3" id="KW-1185">Reference proteome</keyword>
<protein>
    <recommendedName>
        <fullName evidence="1">Restriction endonuclease type II Pab1 domain-containing protein</fullName>
    </recommendedName>
</protein>
<gene>
    <name evidence="2" type="ORF">HHE01_05820</name>
</gene>
<sequence>MRKTDKEKLSLSTLPTTEFIGANGKAKALYELSEFLYYFVQWGLISPIEIKALKDSLQNMPNNVFLSAQPDLQIVRNRSKSKKILDLTFQHLMVQYPLLVYSFDSLGILVEIVIREKQRAMGVQPMLYVCIPITHLNTPTPLLGRRAGLKECGSFILRAKHKDFLLELFKIFAILSPNHHHDILQILEVIICTKKT</sequence>
<dbReference type="RefSeq" id="WP_015107147.1">
    <property type="nucleotide sequence ID" value="NZ_AP026684.1"/>
</dbReference>
<dbReference type="EMBL" id="CDMK01000002">
    <property type="protein sequence ID" value="CRI34781.1"/>
    <property type="molecule type" value="Genomic_DNA"/>
</dbReference>
<dbReference type="REBASE" id="658959">
    <property type="entry name" value="HheASB1ORF510P"/>
</dbReference>
<dbReference type="AlphaFoldDB" id="A0A0K2Y6I4"/>
<dbReference type="Pfam" id="PF09522">
    <property type="entry name" value="RE_R_Pab1"/>
    <property type="match status" value="1"/>
</dbReference>
<accession>A0A0K2Y6I4</accession>
<reference evidence="3" key="1">
    <citation type="submission" date="2014-12" db="EMBL/GenBank/DDBJ databases">
        <authorList>
            <person name="Smet A."/>
        </authorList>
    </citation>
    <scope>NUCLEOTIDE SEQUENCE [LARGE SCALE GENOMIC DNA]</scope>
</reference>
<evidence type="ECO:0000313" key="2">
    <source>
        <dbReference type="EMBL" id="CRI34781.1"/>
    </source>
</evidence>
<dbReference type="InterPro" id="IPR018576">
    <property type="entry name" value="Restrct_endonuc_II_Pab1"/>
</dbReference>
<organism evidence="2 3">
    <name type="scientific">Helicobacter heilmannii</name>
    <dbReference type="NCBI Taxonomy" id="35817"/>
    <lineage>
        <taxon>Bacteria</taxon>
        <taxon>Pseudomonadati</taxon>
        <taxon>Campylobacterota</taxon>
        <taxon>Epsilonproteobacteria</taxon>
        <taxon>Campylobacterales</taxon>
        <taxon>Helicobacteraceae</taxon>
        <taxon>Helicobacter</taxon>
    </lineage>
</organism>
<proteinExistence type="predicted"/>
<dbReference type="Proteomes" id="UP000046090">
    <property type="component" value="Unassembled WGS sequence"/>
</dbReference>